<dbReference type="SUPFAM" id="SSF46785">
    <property type="entry name" value="Winged helix' DNA-binding domain"/>
    <property type="match status" value="1"/>
</dbReference>
<dbReference type="Gene3D" id="1.10.10.10">
    <property type="entry name" value="Winged helix-like DNA-binding domain superfamily/Winged helix DNA-binding domain"/>
    <property type="match status" value="1"/>
</dbReference>
<sequence>FKVPQSYGENNSSDELLQAQLLNCANPCLDNTFSFINSMSLKCVKLIQVGIPDIIHNHTKPMTLNQLLGALQIHPTKTRCLHFLVCSLVRSGFFNLR</sequence>
<dbReference type="Pfam" id="PF08100">
    <property type="entry name" value="Dimerisation"/>
    <property type="match status" value="1"/>
</dbReference>
<dbReference type="STRING" id="2711.A0A067G335"/>
<dbReference type="EMBL" id="KK784885">
    <property type="protein sequence ID" value="KDO74049.1"/>
    <property type="molecule type" value="Genomic_DNA"/>
</dbReference>
<keyword evidence="3" id="KW-1185">Reference proteome</keyword>
<name>A0A067G335_CITSI</name>
<dbReference type="InterPro" id="IPR036388">
    <property type="entry name" value="WH-like_DNA-bd_sf"/>
</dbReference>
<organism evidence="2 3">
    <name type="scientific">Citrus sinensis</name>
    <name type="common">Sweet orange</name>
    <name type="synonym">Citrus aurantium var. sinensis</name>
    <dbReference type="NCBI Taxonomy" id="2711"/>
    <lineage>
        <taxon>Eukaryota</taxon>
        <taxon>Viridiplantae</taxon>
        <taxon>Streptophyta</taxon>
        <taxon>Embryophyta</taxon>
        <taxon>Tracheophyta</taxon>
        <taxon>Spermatophyta</taxon>
        <taxon>Magnoliopsida</taxon>
        <taxon>eudicotyledons</taxon>
        <taxon>Gunneridae</taxon>
        <taxon>Pentapetalae</taxon>
        <taxon>rosids</taxon>
        <taxon>malvids</taxon>
        <taxon>Sapindales</taxon>
        <taxon>Rutaceae</taxon>
        <taxon>Aurantioideae</taxon>
        <taxon>Citrus</taxon>
    </lineage>
</organism>
<protein>
    <recommendedName>
        <fullName evidence="1">O-methyltransferase dimerisation domain-containing protein</fullName>
    </recommendedName>
</protein>
<evidence type="ECO:0000313" key="2">
    <source>
        <dbReference type="EMBL" id="KDO74049.1"/>
    </source>
</evidence>
<dbReference type="InterPro" id="IPR012967">
    <property type="entry name" value="COMT_dimerisation"/>
</dbReference>
<dbReference type="SMR" id="A0A067G335"/>
<feature type="non-terminal residue" evidence="2">
    <location>
        <position position="1"/>
    </location>
</feature>
<reference evidence="2 3" key="1">
    <citation type="submission" date="2014-04" db="EMBL/GenBank/DDBJ databases">
        <authorList>
            <consortium name="International Citrus Genome Consortium"/>
            <person name="Gmitter F."/>
            <person name="Chen C."/>
            <person name="Farmerie W."/>
            <person name="Harkins T."/>
            <person name="Desany B."/>
            <person name="Mohiuddin M."/>
            <person name="Kodira C."/>
            <person name="Borodovsky M."/>
            <person name="Lomsadze A."/>
            <person name="Burns P."/>
            <person name="Jenkins J."/>
            <person name="Prochnik S."/>
            <person name="Shu S."/>
            <person name="Chapman J."/>
            <person name="Pitluck S."/>
            <person name="Schmutz J."/>
            <person name="Rokhsar D."/>
        </authorList>
    </citation>
    <scope>NUCLEOTIDE SEQUENCE</scope>
</reference>
<dbReference type="Proteomes" id="UP000027120">
    <property type="component" value="Unassembled WGS sequence"/>
</dbReference>
<evidence type="ECO:0000313" key="3">
    <source>
        <dbReference type="Proteomes" id="UP000027120"/>
    </source>
</evidence>
<evidence type="ECO:0000259" key="1">
    <source>
        <dbReference type="Pfam" id="PF08100"/>
    </source>
</evidence>
<proteinExistence type="predicted"/>
<accession>A0A067G335</accession>
<dbReference type="GO" id="GO:0046983">
    <property type="term" value="F:protein dimerization activity"/>
    <property type="evidence" value="ECO:0007669"/>
    <property type="project" value="InterPro"/>
</dbReference>
<feature type="domain" description="O-methyltransferase dimerisation" evidence="1">
    <location>
        <begin position="32"/>
        <end position="95"/>
    </location>
</feature>
<gene>
    <name evidence="2" type="ORF">CISIN_1g041844mg</name>
</gene>
<dbReference type="AlphaFoldDB" id="A0A067G335"/>
<dbReference type="InterPro" id="IPR036390">
    <property type="entry name" value="WH_DNA-bd_sf"/>
</dbReference>